<dbReference type="EMBL" id="JAGIZQ010000001">
    <property type="protein sequence ID" value="KAH6651226.1"/>
    <property type="molecule type" value="Genomic_DNA"/>
</dbReference>
<reference evidence="1 2" key="1">
    <citation type="journal article" date="2021" name="Nat. Commun.">
        <title>Genetic determinants of endophytism in the Arabidopsis root mycobiome.</title>
        <authorList>
            <person name="Mesny F."/>
            <person name="Miyauchi S."/>
            <person name="Thiergart T."/>
            <person name="Pickel B."/>
            <person name="Atanasova L."/>
            <person name="Karlsson M."/>
            <person name="Huettel B."/>
            <person name="Barry K.W."/>
            <person name="Haridas S."/>
            <person name="Chen C."/>
            <person name="Bauer D."/>
            <person name="Andreopoulos W."/>
            <person name="Pangilinan J."/>
            <person name="LaButti K."/>
            <person name="Riley R."/>
            <person name="Lipzen A."/>
            <person name="Clum A."/>
            <person name="Drula E."/>
            <person name="Henrissat B."/>
            <person name="Kohler A."/>
            <person name="Grigoriev I.V."/>
            <person name="Martin F.M."/>
            <person name="Hacquard S."/>
        </authorList>
    </citation>
    <scope>NUCLEOTIDE SEQUENCE [LARGE SCALE GENOMIC DNA]</scope>
    <source>
        <strain evidence="1 2">MPI-SDFR-AT-0079</strain>
    </source>
</reference>
<gene>
    <name evidence="1" type="ORF">F5144DRAFT_638942</name>
</gene>
<comment type="caution">
    <text evidence="1">The sequence shown here is derived from an EMBL/GenBank/DDBJ whole genome shotgun (WGS) entry which is preliminary data.</text>
</comment>
<accession>A0ACB7PS51</accession>
<evidence type="ECO:0000313" key="2">
    <source>
        <dbReference type="Proteomes" id="UP000724584"/>
    </source>
</evidence>
<sequence>MLIANHASDCSSPNRAFSSTRKIPRLTSNFPETPRGQFILIQRPGKFHRLASTLPRNNNLMFPSRLFNIPTTAPAPPHLTHRGITYTTLTPTQQTALHPLLLARCHTHKRLSIEGYDLAPRPPATIAPPPRGPHNTTHSPGHHHHHHTAAAAAVVLDCEMAGTSAGEYPIAVSLVDFFSGAVLVDALVRPAAGVVVRDWRSGITGIGAARMAAAGTGMAGSGDGEPLAGREGAREAVLRFVDGETVLVGQAVRFDLRALGIVHGRVVDSAVVAAEASGWFGGVAGGGGVYRKIKRWAGLEEMCRELLGIRIRGGEGQSHDSLEDVLATRELVLWCLGNPDQLKAWAAMRWSVKAKKGWRTPQGRKGDSGRNKRGRTQPARTYMYDSDDDKMLRWEDVVDYECWPKSPPDWSD</sequence>
<dbReference type="Proteomes" id="UP000724584">
    <property type="component" value="Unassembled WGS sequence"/>
</dbReference>
<protein>
    <submittedName>
        <fullName evidence="1">Uncharacterized protein</fullName>
    </submittedName>
</protein>
<keyword evidence="2" id="KW-1185">Reference proteome</keyword>
<proteinExistence type="predicted"/>
<evidence type="ECO:0000313" key="1">
    <source>
        <dbReference type="EMBL" id="KAH6651226.1"/>
    </source>
</evidence>
<organism evidence="1 2">
    <name type="scientific">Chaetomium tenue</name>
    <dbReference type="NCBI Taxonomy" id="1854479"/>
    <lineage>
        <taxon>Eukaryota</taxon>
        <taxon>Fungi</taxon>
        <taxon>Dikarya</taxon>
        <taxon>Ascomycota</taxon>
        <taxon>Pezizomycotina</taxon>
        <taxon>Sordariomycetes</taxon>
        <taxon>Sordariomycetidae</taxon>
        <taxon>Sordariales</taxon>
        <taxon>Chaetomiaceae</taxon>
        <taxon>Chaetomium</taxon>
    </lineage>
</organism>
<name>A0ACB7PS51_9PEZI</name>